<dbReference type="AlphaFoldDB" id="A0A4S1CG46"/>
<sequence length="293" mass="32858">MTMHEDFLGNHSHSPAAQAFHRTSISGQPAEVKAKLIHNVRRNSKRYGVLTSSHILTVIAQDLPANFHCPLLESISHDPLCSDIRTLVTKSGQLFFYSIAHMSIEDAATKGQLEEVKLAMAERIRRDSRIATALTPLNAMFALFPEITQVKVCAMLNEMQTQAHYRDIKTVSSTSGELYLYCDAHVTEKYASMLARSAVSDACQTIVDTVREESRLYPKPTKVSAFTSQVYGIPPTTLQPCIVRVLNATEYADIRKLVHPETESEYLYSNLHMTEEQAVALMKWLEEGRQPST</sequence>
<dbReference type="EMBL" id="SRSC01000002">
    <property type="protein sequence ID" value="TGU72535.1"/>
    <property type="molecule type" value="Genomic_DNA"/>
</dbReference>
<dbReference type="Proteomes" id="UP000306416">
    <property type="component" value="Unassembled WGS sequence"/>
</dbReference>
<accession>A0A4S1CG46</accession>
<gene>
    <name evidence="1" type="ORF">E4633_09535</name>
</gene>
<keyword evidence="2" id="KW-1185">Reference proteome</keyword>
<reference evidence="1 2" key="1">
    <citation type="submission" date="2019-04" db="EMBL/GenBank/DDBJ databases">
        <title>Geobacter oryzae sp. nov., ferric-reducing bacteria isolated from paddy soil.</title>
        <authorList>
            <person name="Xu Z."/>
            <person name="Masuda Y."/>
            <person name="Itoh H."/>
            <person name="Senoo K."/>
        </authorList>
    </citation>
    <scope>NUCLEOTIDE SEQUENCE [LARGE SCALE GENOMIC DNA]</scope>
    <source>
        <strain evidence="1 2">Red111</strain>
    </source>
</reference>
<name>A0A4S1CG46_9BACT</name>
<dbReference type="RefSeq" id="WP_135870011.1">
    <property type="nucleotide sequence ID" value="NZ_SRSC01000002.1"/>
</dbReference>
<evidence type="ECO:0000313" key="2">
    <source>
        <dbReference type="Proteomes" id="UP000306416"/>
    </source>
</evidence>
<proteinExistence type="predicted"/>
<evidence type="ECO:0000313" key="1">
    <source>
        <dbReference type="EMBL" id="TGU72535.1"/>
    </source>
</evidence>
<comment type="caution">
    <text evidence="1">The sequence shown here is derived from an EMBL/GenBank/DDBJ whole genome shotgun (WGS) entry which is preliminary data.</text>
</comment>
<protein>
    <submittedName>
        <fullName evidence="1">Uncharacterized protein</fullName>
    </submittedName>
</protein>
<organism evidence="1 2">
    <name type="scientific">Geomonas terrae</name>
    <dbReference type="NCBI Taxonomy" id="2562681"/>
    <lineage>
        <taxon>Bacteria</taxon>
        <taxon>Pseudomonadati</taxon>
        <taxon>Thermodesulfobacteriota</taxon>
        <taxon>Desulfuromonadia</taxon>
        <taxon>Geobacterales</taxon>
        <taxon>Geobacteraceae</taxon>
        <taxon>Geomonas</taxon>
    </lineage>
</organism>